<keyword evidence="6 10" id="KW-0378">Hydrolase</keyword>
<dbReference type="PANTHER" id="PTHR33938">
    <property type="entry name" value="FERULOYL ESTERASE B-RELATED"/>
    <property type="match status" value="1"/>
</dbReference>
<proteinExistence type="inferred from homology"/>
<dbReference type="EC" id="3.1.1.-" evidence="10"/>
<evidence type="ECO:0000256" key="4">
    <source>
        <dbReference type="ARBA" id="ARBA00022723"/>
    </source>
</evidence>
<dbReference type="Proteomes" id="UP001295740">
    <property type="component" value="Unassembled WGS sequence"/>
</dbReference>
<keyword evidence="3" id="KW-0119">Carbohydrate metabolism</keyword>
<keyword evidence="2" id="KW-0719">Serine esterase</keyword>
<evidence type="ECO:0000256" key="8">
    <source>
        <dbReference type="ARBA" id="ARBA00023157"/>
    </source>
</evidence>
<dbReference type="GO" id="GO:0030600">
    <property type="term" value="F:feruloyl esterase activity"/>
    <property type="evidence" value="ECO:0007669"/>
    <property type="project" value="UniProtKB-EC"/>
</dbReference>
<name>A0AAI8VMP3_9PEZI</name>
<feature type="chain" id="PRO_5042317860" description="Carboxylic ester hydrolase" evidence="10">
    <location>
        <begin position="20"/>
        <end position="514"/>
    </location>
</feature>
<keyword evidence="8" id="KW-1015">Disulfide bond</keyword>
<dbReference type="Pfam" id="PF07519">
    <property type="entry name" value="Tannase"/>
    <property type="match status" value="1"/>
</dbReference>
<accession>A0AAI8VMP3</accession>
<dbReference type="InterPro" id="IPR029058">
    <property type="entry name" value="AB_hydrolase_fold"/>
</dbReference>
<dbReference type="GO" id="GO:0045493">
    <property type="term" value="P:xylan catabolic process"/>
    <property type="evidence" value="ECO:0007669"/>
    <property type="project" value="UniProtKB-KW"/>
</dbReference>
<comment type="caution">
    <text evidence="11">The sequence shown here is derived from an EMBL/GenBank/DDBJ whole genome shotgun (WGS) entry which is preliminary data.</text>
</comment>
<organism evidence="11 12">
    <name type="scientific">Anthostomella pinea</name>
    <dbReference type="NCBI Taxonomy" id="933095"/>
    <lineage>
        <taxon>Eukaryota</taxon>
        <taxon>Fungi</taxon>
        <taxon>Dikarya</taxon>
        <taxon>Ascomycota</taxon>
        <taxon>Pezizomycotina</taxon>
        <taxon>Sordariomycetes</taxon>
        <taxon>Xylariomycetidae</taxon>
        <taxon>Xylariales</taxon>
        <taxon>Xylariaceae</taxon>
        <taxon>Anthostomella</taxon>
    </lineage>
</organism>
<comment type="similarity">
    <text evidence="1 10">Belongs to the tannase family.</text>
</comment>
<dbReference type="GO" id="GO:0046872">
    <property type="term" value="F:metal ion binding"/>
    <property type="evidence" value="ECO:0007669"/>
    <property type="project" value="UniProtKB-KW"/>
</dbReference>
<evidence type="ECO:0000256" key="10">
    <source>
        <dbReference type="RuleBase" id="RU361238"/>
    </source>
</evidence>
<sequence length="514" mass="55938">MRCCGILLGFSCLSSAASSYPRSSKVESCEEFSSSVRGTAAANTLNATYAPAHSLNISGILNEFPLCRLFGEIHYHANRSVVFELWLPDTSSYNSRFLVVGNGGMAGTILESDMMQGLNDGYAVAGGDSGHRASDNNGGNGEPGVYLPYLHDRDQVTAWIRDSIAYFTPAARELTTTFYRTAPRHSYYQGCSTGGAQGMALAEFHEHLFDGIVAGCPGNWYSHLALSFLWNSQVTKGPGFLPQSALSLITNAVLAECDLIDGVADGVLENPLLCHFDITSLQCPSSTSNSSTCLTSAQMEAAQKICAGPVDTRDNTSVYPGFSFGSETEWLYQEVALADAFSIPILQNMAFDDLSYDESDFNWGTDIDVVNDKVGSLIDANSPNLMFFKESGAKLLMYQSWADPYNAAIWPIHYHKQVEETFNGDIGDWFRLFMIPGGGHCGAASNYPQVPATWHALKAVVQWVETGVPPCEMLGTNPTDESLSHKTSKLCPWPRTAKYQGGSSDDWNSYVCTY</sequence>
<evidence type="ECO:0000256" key="1">
    <source>
        <dbReference type="ARBA" id="ARBA00006249"/>
    </source>
</evidence>
<evidence type="ECO:0000256" key="6">
    <source>
        <dbReference type="ARBA" id="ARBA00022801"/>
    </source>
</evidence>
<dbReference type="PANTHER" id="PTHR33938:SF15">
    <property type="entry name" value="FERULOYL ESTERASE B-RELATED"/>
    <property type="match status" value="1"/>
</dbReference>
<keyword evidence="5 10" id="KW-0732">Signal</keyword>
<keyword evidence="7" id="KW-0106">Calcium</keyword>
<keyword evidence="4" id="KW-0479">Metal-binding</keyword>
<evidence type="ECO:0000313" key="12">
    <source>
        <dbReference type="Proteomes" id="UP001295740"/>
    </source>
</evidence>
<protein>
    <recommendedName>
        <fullName evidence="10">Carboxylic ester hydrolase</fullName>
        <ecNumber evidence="10">3.1.1.-</ecNumber>
    </recommendedName>
</protein>
<evidence type="ECO:0000256" key="3">
    <source>
        <dbReference type="ARBA" id="ARBA00022651"/>
    </source>
</evidence>
<evidence type="ECO:0000256" key="5">
    <source>
        <dbReference type="ARBA" id="ARBA00022729"/>
    </source>
</evidence>
<dbReference type="SUPFAM" id="SSF53474">
    <property type="entry name" value="alpha/beta-Hydrolases"/>
    <property type="match status" value="1"/>
</dbReference>
<keyword evidence="3" id="KW-0858">Xylan degradation</keyword>
<reference evidence="11" key="1">
    <citation type="submission" date="2023-10" db="EMBL/GenBank/DDBJ databases">
        <authorList>
            <person name="Hackl T."/>
        </authorList>
    </citation>
    <scope>NUCLEOTIDE SEQUENCE</scope>
</reference>
<evidence type="ECO:0000313" key="11">
    <source>
        <dbReference type="EMBL" id="CAJ2507135.1"/>
    </source>
</evidence>
<dbReference type="InterPro" id="IPR011118">
    <property type="entry name" value="Tannase/feruloyl_esterase"/>
</dbReference>
<feature type="signal peptide" evidence="10">
    <location>
        <begin position="1"/>
        <end position="19"/>
    </location>
</feature>
<evidence type="ECO:0000256" key="7">
    <source>
        <dbReference type="ARBA" id="ARBA00022837"/>
    </source>
</evidence>
<dbReference type="AlphaFoldDB" id="A0AAI8VMP3"/>
<dbReference type="EMBL" id="CAUWAG010000010">
    <property type="protein sequence ID" value="CAJ2507135.1"/>
    <property type="molecule type" value="Genomic_DNA"/>
</dbReference>
<evidence type="ECO:0000256" key="9">
    <source>
        <dbReference type="ARBA" id="ARBA00034075"/>
    </source>
</evidence>
<evidence type="ECO:0000256" key="2">
    <source>
        <dbReference type="ARBA" id="ARBA00022487"/>
    </source>
</evidence>
<keyword evidence="12" id="KW-1185">Reference proteome</keyword>
<keyword evidence="3" id="KW-0624">Polysaccharide degradation</keyword>
<gene>
    <name evidence="11" type="ORF">KHLLAP_LOCUS7603</name>
</gene>
<comment type="catalytic activity">
    <reaction evidence="9">
        <text>feruloyl-polysaccharide + H2O = ferulate + polysaccharide.</text>
        <dbReference type="EC" id="3.1.1.73"/>
    </reaction>
</comment>